<dbReference type="EMBL" id="JADIMM010000090">
    <property type="protein sequence ID" value="MBO8458148.1"/>
    <property type="molecule type" value="Genomic_DNA"/>
</dbReference>
<feature type="domain" description="Flagellar Assembly Protein A N-terminal region" evidence="2">
    <location>
        <begin position="522"/>
        <end position="685"/>
    </location>
</feature>
<keyword evidence="1" id="KW-0175">Coiled coil</keyword>
<evidence type="ECO:0000313" key="3">
    <source>
        <dbReference type="EMBL" id="MBO8458148.1"/>
    </source>
</evidence>
<comment type="caution">
    <text evidence="3">The sequence shown here is derived from an EMBL/GenBank/DDBJ whole genome shotgun (WGS) entry which is preliminary data.</text>
</comment>
<accession>A0A9D9N2W5</accession>
<evidence type="ECO:0000313" key="4">
    <source>
        <dbReference type="Proteomes" id="UP000823638"/>
    </source>
</evidence>
<sequence>MGKKIKGTVELVFSEDDIKAELIFSPGDQETDLITPEEINKVFAEKKLLPLSLDNINTALSKVSHLTEKGAVFLAEGFEPEQPKPETVDWGDLNIPSDILPYVNEKIHEAGNAVISYTETKKIKKEVPEKSGGIFKKKETVNEYDVVTREVSVEVDQRIYKKAYFFKNTEVGIFVPYKPGKPGKNLAGKTVPPKQIENTKFYLGTGLERTGNKVICKKTGIMRCGSNWAEVIPFSKPYFQIKINSSDNSLDLEYDRGNSVFPEIQDIVIYEKAKEMLKPGMELVPMETLSIFLEDAGKKPGIEHFLCLTKANEGNIKITYNSDKTEAYLTIKKAVGGENRITLKEIAEAINREKLVNIDREKIKTDILTFYNGKDLILENYLLCKGIPPSRGERRVPDFQIEWLDKEEEERVREKLKEEEVRSALSGDEEFNLDSIKYMSYVTQEEILAVWKERDAGISGRDVFGNVLEGIPGNDLIFEIDSSLDISEDGIKATRSGLFIADLTDEKFFGRVLNFQNCFIGIEISADKMTVNGVLKKSQGPGIQLTKEEVIKRLNDKKVIFGIKEAVIEKAVNGANERGLPVSLVLAAGKHSVAPGSLVIDWKVTPKGQKASGLIKAGGIIAVVKKLAENESIQGKDVFGNELKNDKAESIFQIDYDDSVFREESSVDGVFILKAKKNGEIIYTNGKIFIRNEKIITGDVDEKTGHIKFIGSLKVCGSVRPGMIVFAGGNIAVKGNVESCLISTEKSIYVLGNVIGGGKGVLRANENIQVENADQASLFAGSDIIVKGKCTRCNVKTNGRLIVGIDQGIFSGGMVRASKGGKFFDLGSSKKTATEIHFGQNYLIQDKIEVTEKELEKLKFQLVNINNKLDVLKNGEFSEEEINDLRSSKVRTMKEIENKSLALFTLREKYEQHVISSVVVKNTVFPGVVIESHNRIYEVKEEKNCGQFLFDMSTGHIVWEPL</sequence>
<dbReference type="InterPro" id="IPR046865">
    <property type="entry name" value="FapA_b_solenoid"/>
</dbReference>
<dbReference type="InterPro" id="IPR005646">
    <property type="entry name" value="FapA"/>
</dbReference>
<dbReference type="PANTHER" id="PTHR38032">
    <property type="entry name" value="POLYMERASE-RELATED"/>
    <property type="match status" value="1"/>
</dbReference>
<feature type="coiled-coil region" evidence="1">
    <location>
        <begin position="848"/>
        <end position="875"/>
    </location>
</feature>
<name>A0A9D9N2W5_9SPIR</name>
<evidence type="ECO:0000256" key="1">
    <source>
        <dbReference type="SAM" id="Coils"/>
    </source>
</evidence>
<gene>
    <name evidence="3" type="ORF">IAA81_07965</name>
</gene>
<feature type="domain" description="Flagellar Assembly Protein A N-terminal region" evidence="2">
    <location>
        <begin position="316"/>
        <end position="498"/>
    </location>
</feature>
<organism evidence="3 4">
    <name type="scientific">Candidatus Gallitreponema excrementavium</name>
    <dbReference type="NCBI Taxonomy" id="2840840"/>
    <lineage>
        <taxon>Bacteria</taxon>
        <taxon>Pseudomonadati</taxon>
        <taxon>Spirochaetota</taxon>
        <taxon>Spirochaetia</taxon>
        <taxon>Spirochaetales</taxon>
        <taxon>Candidatus Gallitreponema</taxon>
    </lineage>
</organism>
<reference evidence="3" key="1">
    <citation type="submission" date="2020-10" db="EMBL/GenBank/DDBJ databases">
        <authorList>
            <person name="Gilroy R."/>
        </authorList>
    </citation>
    <scope>NUCLEOTIDE SEQUENCE</scope>
    <source>
        <strain evidence="3">10532</strain>
    </source>
</reference>
<dbReference type="Proteomes" id="UP000823638">
    <property type="component" value="Unassembled WGS sequence"/>
</dbReference>
<evidence type="ECO:0000259" key="2">
    <source>
        <dbReference type="Pfam" id="PF20250"/>
    </source>
</evidence>
<dbReference type="Pfam" id="PF20250">
    <property type="entry name" value="FapA_N"/>
    <property type="match status" value="2"/>
</dbReference>
<dbReference type="InterPro" id="IPR046866">
    <property type="entry name" value="FapA_N"/>
</dbReference>
<proteinExistence type="predicted"/>
<protein>
    <submittedName>
        <fullName evidence="3">DUF342 domain-containing protein</fullName>
    </submittedName>
</protein>
<dbReference type="AlphaFoldDB" id="A0A9D9N2W5"/>
<dbReference type="PANTHER" id="PTHR38032:SF1">
    <property type="entry name" value="RNA-BINDING PROTEIN KHPB N-TERMINAL DOMAIN-CONTAINING PROTEIN"/>
    <property type="match status" value="1"/>
</dbReference>
<reference evidence="3" key="2">
    <citation type="journal article" date="2021" name="PeerJ">
        <title>Extensive microbial diversity within the chicken gut microbiome revealed by metagenomics and culture.</title>
        <authorList>
            <person name="Gilroy R."/>
            <person name="Ravi A."/>
            <person name="Getino M."/>
            <person name="Pursley I."/>
            <person name="Horton D.L."/>
            <person name="Alikhan N.F."/>
            <person name="Baker D."/>
            <person name="Gharbi K."/>
            <person name="Hall N."/>
            <person name="Watson M."/>
            <person name="Adriaenssens E.M."/>
            <person name="Foster-Nyarko E."/>
            <person name="Jarju S."/>
            <person name="Secka A."/>
            <person name="Antonio M."/>
            <person name="Oren A."/>
            <person name="Chaudhuri R.R."/>
            <person name="La Ragione R."/>
            <person name="Hildebrand F."/>
            <person name="Pallen M.J."/>
        </authorList>
    </citation>
    <scope>NUCLEOTIDE SEQUENCE</scope>
    <source>
        <strain evidence="3">10532</strain>
    </source>
</reference>
<dbReference type="Pfam" id="PF03961">
    <property type="entry name" value="FapA"/>
    <property type="match status" value="1"/>
</dbReference>